<dbReference type="Pfam" id="PF13416">
    <property type="entry name" value="SBP_bac_8"/>
    <property type="match status" value="1"/>
</dbReference>
<feature type="compositionally biased region" description="Basic and acidic residues" evidence="6">
    <location>
        <begin position="37"/>
        <end position="47"/>
    </location>
</feature>
<organism evidence="8 9">
    <name type="scientific">Paenibacillus algicola</name>
    <dbReference type="NCBI Taxonomy" id="2565926"/>
    <lineage>
        <taxon>Bacteria</taxon>
        <taxon>Bacillati</taxon>
        <taxon>Bacillota</taxon>
        <taxon>Bacilli</taxon>
        <taxon>Bacillales</taxon>
        <taxon>Paenibacillaceae</taxon>
        <taxon>Paenibacillus</taxon>
    </lineage>
</organism>
<dbReference type="PANTHER" id="PTHR43649:SF33">
    <property type="entry name" value="POLYGALACTURONAN_RHAMNOGALACTURONAN-BINDING PROTEIN YTCQ"/>
    <property type="match status" value="1"/>
</dbReference>
<dbReference type="InterPro" id="IPR050490">
    <property type="entry name" value="Bact_solute-bd_prot1"/>
</dbReference>
<keyword evidence="2 7" id="KW-0732">Signal</keyword>
<dbReference type="KEGG" id="palo:E6C60_4071"/>
<name>A0A4P8XPI9_9BACL</name>
<protein>
    <submittedName>
        <fullName evidence="8">Extracellular solute-binding protein family 1</fullName>
    </submittedName>
</protein>
<dbReference type="Gene3D" id="3.40.190.10">
    <property type="entry name" value="Periplasmic binding protein-like II"/>
    <property type="match status" value="1"/>
</dbReference>
<keyword evidence="4" id="KW-0564">Palmitate</keyword>
<evidence type="ECO:0000256" key="4">
    <source>
        <dbReference type="ARBA" id="ARBA00023139"/>
    </source>
</evidence>
<keyword evidence="5" id="KW-0449">Lipoprotein</keyword>
<accession>A0A4P8XPI9</accession>
<evidence type="ECO:0000256" key="5">
    <source>
        <dbReference type="ARBA" id="ARBA00023288"/>
    </source>
</evidence>
<reference evidence="8 9" key="1">
    <citation type="submission" date="2019-05" db="EMBL/GenBank/DDBJ databases">
        <authorList>
            <person name="Chen C."/>
        </authorList>
    </citation>
    <scope>NUCLEOTIDE SEQUENCE [LARGE SCALE GENOMIC DNA]</scope>
    <source>
        <strain evidence="8 9">HB172198</strain>
    </source>
</reference>
<gene>
    <name evidence="8" type="ORF">E6C60_4071</name>
</gene>
<dbReference type="Proteomes" id="UP000300879">
    <property type="component" value="Chromosome"/>
</dbReference>
<dbReference type="PANTHER" id="PTHR43649">
    <property type="entry name" value="ARABINOSE-BINDING PROTEIN-RELATED"/>
    <property type="match status" value="1"/>
</dbReference>
<sequence length="473" mass="51819">MKKSKKWMSLILGLTLTMGLAACGGGTETGSTGTTEPNKDSGKAPAEEQTAKVDEIYFLNFKPEIAQVYDKIAKDYEAETGIKVKVVTAAAGTYETTLKSEVAKSDPPTIFQINGPVGYNNWKDYASDLKDTKLYSFLSDPSLAVTSGEGVYGIPYVVEGYGIIYNDAIMKKYFEMADKAVSISSAAEINSFDTLKAVVEDMTAKKDALGIKGVFASTSMAPGEQWRWQTHLANLPLYYEFKDMDGYDSTVLAGLDAKEIEFKYGSNYKNIFDLYINNSVSKGTMVGSKSVADSMAEFALGQAAMVQNGNWAWSQINEVGGNTVKAEDIKFMPIYTGVEGEENQGLAVGTENYFAINSKVSQEKQEASIAFLEWLFSSDKGKQYIVNELGFIAPFNTFGDDEKPADPLAKEVTRWMDEGTTSVAWTFAAFPSEEFKNQFGDALLQYAQGSATWEQVASTVTESWKAEKARTSQ</sequence>
<evidence type="ECO:0000256" key="6">
    <source>
        <dbReference type="SAM" id="MobiDB-lite"/>
    </source>
</evidence>
<dbReference type="InterPro" id="IPR006059">
    <property type="entry name" value="SBP"/>
</dbReference>
<evidence type="ECO:0000256" key="7">
    <source>
        <dbReference type="SAM" id="SignalP"/>
    </source>
</evidence>
<feature type="chain" id="PRO_5020613681" evidence="7">
    <location>
        <begin position="22"/>
        <end position="473"/>
    </location>
</feature>
<feature type="region of interest" description="Disordered" evidence="6">
    <location>
        <begin position="27"/>
        <end position="47"/>
    </location>
</feature>
<dbReference type="EMBL" id="CP040396">
    <property type="protein sequence ID" value="QCT04776.1"/>
    <property type="molecule type" value="Genomic_DNA"/>
</dbReference>
<evidence type="ECO:0000256" key="3">
    <source>
        <dbReference type="ARBA" id="ARBA00023136"/>
    </source>
</evidence>
<evidence type="ECO:0000256" key="2">
    <source>
        <dbReference type="ARBA" id="ARBA00022729"/>
    </source>
</evidence>
<proteinExistence type="predicted"/>
<keyword evidence="3" id="KW-0472">Membrane</keyword>
<keyword evidence="1" id="KW-1003">Cell membrane</keyword>
<feature type="signal peptide" evidence="7">
    <location>
        <begin position="1"/>
        <end position="21"/>
    </location>
</feature>
<evidence type="ECO:0000313" key="9">
    <source>
        <dbReference type="Proteomes" id="UP000300879"/>
    </source>
</evidence>
<dbReference type="AlphaFoldDB" id="A0A4P8XPI9"/>
<dbReference type="SUPFAM" id="SSF53850">
    <property type="entry name" value="Periplasmic binding protein-like II"/>
    <property type="match status" value="1"/>
</dbReference>
<evidence type="ECO:0000313" key="8">
    <source>
        <dbReference type="EMBL" id="QCT04776.1"/>
    </source>
</evidence>
<dbReference type="RefSeq" id="WP_208203763.1">
    <property type="nucleotide sequence ID" value="NZ_CP040396.1"/>
</dbReference>
<evidence type="ECO:0000256" key="1">
    <source>
        <dbReference type="ARBA" id="ARBA00022475"/>
    </source>
</evidence>
<dbReference type="PROSITE" id="PS51257">
    <property type="entry name" value="PROKAR_LIPOPROTEIN"/>
    <property type="match status" value="1"/>
</dbReference>
<keyword evidence="9" id="KW-1185">Reference proteome</keyword>